<gene>
    <name evidence="1" type="ORF">CLV25_11913</name>
</gene>
<organism evidence="1 2">
    <name type="scientific">Acetobacteroides hydrogenigenes</name>
    <dbReference type="NCBI Taxonomy" id="979970"/>
    <lineage>
        <taxon>Bacteria</taxon>
        <taxon>Pseudomonadati</taxon>
        <taxon>Bacteroidota</taxon>
        <taxon>Bacteroidia</taxon>
        <taxon>Bacteroidales</taxon>
        <taxon>Rikenellaceae</taxon>
        <taxon>Acetobacteroides</taxon>
    </lineage>
</organism>
<dbReference type="AlphaFoldDB" id="A0A4V2RN33"/>
<dbReference type="RefSeq" id="WP_207895699.1">
    <property type="nucleotide sequence ID" value="NZ_SLWB01000019.1"/>
</dbReference>
<keyword evidence="2" id="KW-1185">Reference proteome</keyword>
<dbReference type="Proteomes" id="UP000294830">
    <property type="component" value="Unassembled WGS sequence"/>
</dbReference>
<dbReference type="EMBL" id="SLWB01000019">
    <property type="protein sequence ID" value="TCN62180.1"/>
    <property type="molecule type" value="Genomic_DNA"/>
</dbReference>
<name>A0A4V2RN33_9BACT</name>
<evidence type="ECO:0000313" key="2">
    <source>
        <dbReference type="Proteomes" id="UP000294830"/>
    </source>
</evidence>
<protein>
    <submittedName>
        <fullName evidence="1">Uncharacterized protein</fullName>
    </submittedName>
</protein>
<proteinExistence type="predicted"/>
<reference evidence="1 2" key="1">
    <citation type="submission" date="2019-03" db="EMBL/GenBank/DDBJ databases">
        <title>Genomic Encyclopedia of Archaeal and Bacterial Type Strains, Phase II (KMG-II): from individual species to whole genera.</title>
        <authorList>
            <person name="Goeker M."/>
        </authorList>
    </citation>
    <scope>NUCLEOTIDE SEQUENCE [LARGE SCALE GENOMIC DNA]</scope>
    <source>
        <strain evidence="1 2">RL-C</strain>
    </source>
</reference>
<accession>A0A4V2RN33</accession>
<comment type="caution">
    <text evidence="1">The sequence shown here is derived from an EMBL/GenBank/DDBJ whole genome shotgun (WGS) entry which is preliminary data.</text>
</comment>
<sequence length="335" mass="36648">MPFIEDILKHKSLSIVGLEKNTGKTECLNYVLSRLKDCNVKVALTSIGIDGETRDQVCQTPKPEVTVYEGMVFVTTEKHYKQKQLVSEILDVSQRATSLGRLVTARAVTSGKVLISGSPETAGLKLMIGKMNEIGIDLTIVDGALSRISLASPAVTDAMILATGAAVSANIPQLVRKTKFLFDLINIEEVEAAVKEQFVGIEKGIWAIGNDGDIHDLGVASAYMLEKAREDLFRFGTTIVVNGAITDKLLGHLKSQKNVKEITLIARDFTRIFATPEVYNAFIKKGGTLNVLQKTKLIAVCVNPTSPEGYVLDSEVLRREMQQALQVPVYDVRQI</sequence>
<evidence type="ECO:0000313" key="1">
    <source>
        <dbReference type="EMBL" id="TCN62180.1"/>
    </source>
</evidence>